<proteinExistence type="predicted"/>
<dbReference type="STRING" id="1346791.M529_11940"/>
<gene>
    <name evidence="1" type="ORF">M529_11940</name>
</gene>
<name>T0J557_9SPHN</name>
<dbReference type="PATRIC" id="fig|1346791.3.peg.2298"/>
<reference evidence="1 2" key="1">
    <citation type="journal article" date="2013" name="Genome Announc.">
        <title>Draft Genome Sequence of Sphingobium ummariense Strain RL-3, a Hexachlorocyclohexane-Degrading Bacterium.</title>
        <authorList>
            <person name="Kohli P."/>
            <person name="Dua A."/>
            <person name="Sangwan N."/>
            <person name="Oldach P."/>
            <person name="Khurana J.P."/>
            <person name="Lal R."/>
        </authorList>
    </citation>
    <scope>NUCLEOTIDE SEQUENCE [LARGE SCALE GENOMIC DNA]</scope>
    <source>
        <strain evidence="1 2">RL-3</strain>
    </source>
</reference>
<protein>
    <recommendedName>
        <fullName evidence="3">Phage tail assembly protein</fullName>
    </recommendedName>
</protein>
<evidence type="ECO:0000313" key="1">
    <source>
        <dbReference type="EMBL" id="EQB31967.1"/>
    </source>
</evidence>
<dbReference type="RefSeq" id="WP_021318187.1">
    <property type="nucleotide sequence ID" value="NZ_AUWY01000081.1"/>
</dbReference>
<comment type="caution">
    <text evidence="1">The sequence shown here is derived from an EMBL/GenBank/DDBJ whole genome shotgun (WGS) entry which is preliminary data.</text>
</comment>
<accession>T0J557</accession>
<dbReference type="AlphaFoldDB" id="T0J557"/>
<dbReference type="EMBL" id="AUWY01000081">
    <property type="protein sequence ID" value="EQB31967.1"/>
    <property type="molecule type" value="Genomic_DNA"/>
</dbReference>
<evidence type="ECO:0000313" key="2">
    <source>
        <dbReference type="Proteomes" id="UP000015523"/>
    </source>
</evidence>
<keyword evidence="2" id="KW-1185">Reference proteome</keyword>
<dbReference type="InterPro" id="IPR019289">
    <property type="entry name" value="Phage_tail_E/E"/>
</dbReference>
<evidence type="ECO:0008006" key="3">
    <source>
        <dbReference type="Google" id="ProtNLM"/>
    </source>
</evidence>
<organism evidence="1 2">
    <name type="scientific">Sphingobium ummariense RL-3</name>
    <dbReference type="NCBI Taxonomy" id="1346791"/>
    <lineage>
        <taxon>Bacteria</taxon>
        <taxon>Pseudomonadati</taxon>
        <taxon>Pseudomonadota</taxon>
        <taxon>Alphaproteobacteria</taxon>
        <taxon>Sphingomonadales</taxon>
        <taxon>Sphingomonadaceae</taxon>
        <taxon>Sphingobium</taxon>
    </lineage>
</organism>
<dbReference type="Pfam" id="PF10109">
    <property type="entry name" value="Phage_TAC_7"/>
    <property type="match status" value="1"/>
</dbReference>
<dbReference type="Proteomes" id="UP000015523">
    <property type="component" value="Unassembled WGS sequence"/>
</dbReference>
<sequence length="107" mass="12389">MEGRRKEGERPSFLNKDLSYDLLVPKTYRVGETEHRVDRVQLRRLTGMDMRILEEARPYTDRLFRIVSDMADLPIVVIEKLDAVDIDRIDDCLGYFREPGSVTGATS</sequence>